<keyword evidence="1" id="KW-1133">Transmembrane helix</keyword>
<feature type="transmembrane region" description="Helical" evidence="1">
    <location>
        <begin position="37"/>
        <end position="56"/>
    </location>
</feature>
<feature type="transmembrane region" description="Helical" evidence="1">
    <location>
        <begin position="68"/>
        <end position="89"/>
    </location>
</feature>
<gene>
    <name evidence="2" type="ORF">ENP23_12135</name>
</gene>
<dbReference type="EMBL" id="DSIN01000021">
    <property type="protein sequence ID" value="HEF26518.1"/>
    <property type="molecule type" value="Genomic_DNA"/>
</dbReference>
<keyword evidence="1" id="KW-0812">Transmembrane</keyword>
<dbReference type="AlphaFoldDB" id="A0A7C1XAN5"/>
<evidence type="ECO:0000256" key="1">
    <source>
        <dbReference type="SAM" id="Phobius"/>
    </source>
</evidence>
<reference evidence="2" key="1">
    <citation type="journal article" date="2020" name="mSystems">
        <title>Genome- and Community-Level Interaction Insights into Carbon Utilization and Element Cycling Functions of Hydrothermarchaeota in Hydrothermal Sediment.</title>
        <authorList>
            <person name="Zhou Z."/>
            <person name="Liu Y."/>
            <person name="Xu W."/>
            <person name="Pan J."/>
            <person name="Luo Z.H."/>
            <person name="Li M."/>
        </authorList>
    </citation>
    <scope>NUCLEOTIDE SEQUENCE [LARGE SCALE GENOMIC DNA]</scope>
    <source>
        <strain evidence="2">SpSt-200</strain>
    </source>
</reference>
<evidence type="ECO:0008006" key="3">
    <source>
        <dbReference type="Google" id="ProtNLM"/>
    </source>
</evidence>
<comment type="caution">
    <text evidence="2">The sequence shown here is derived from an EMBL/GenBank/DDBJ whole genome shotgun (WGS) entry which is preliminary data.</text>
</comment>
<name>A0A7C1XAN5_9PSED</name>
<proteinExistence type="predicted"/>
<accession>A0A7C1XAN5</accession>
<organism evidence="2">
    <name type="scientific">Pseudomonas graminis</name>
    <dbReference type="NCBI Taxonomy" id="158627"/>
    <lineage>
        <taxon>Bacteria</taxon>
        <taxon>Pseudomonadati</taxon>
        <taxon>Pseudomonadota</taxon>
        <taxon>Gammaproteobacteria</taxon>
        <taxon>Pseudomonadales</taxon>
        <taxon>Pseudomonadaceae</taxon>
        <taxon>Pseudomonas</taxon>
    </lineage>
</organism>
<protein>
    <recommendedName>
        <fullName evidence="3">SMODS and SLOG-associating 2TM effector domain-containing protein</fullName>
    </recommendedName>
</protein>
<evidence type="ECO:0000313" key="2">
    <source>
        <dbReference type="EMBL" id="HEF26518.1"/>
    </source>
</evidence>
<sequence length="172" mass="19980">MDDVDLEKYKILYEHQKNQFEKEVERFRRLEEKATKYFGSMTIAVGAYLFLVRWAIESLLPPQNPIGWLVIVSIVLTFVSFMSSWSFSFRATKLSDIVRMPSDTALIDYFSDNLRGTVLLGLSRRYSEAIIEIEKTYKDKLYLVIKTYSEITFTAWSLTVSVALISASQWSN</sequence>
<keyword evidence="1" id="KW-0472">Membrane</keyword>